<dbReference type="InterPro" id="IPR010516">
    <property type="entry name" value="SAP18"/>
</dbReference>
<evidence type="ECO:0000256" key="2">
    <source>
        <dbReference type="SAM" id="MobiDB-lite"/>
    </source>
</evidence>
<feature type="region of interest" description="Disordered" evidence="2">
    <location>
        <begin position="220"/>
        <end position="387"/>
    </location>
</feature>
<dbReference type="HOGENOM" id="CLU_714025_0_0_1"/>
<reference evidence="3 4" key="1">
    <citation type="submission" date="2014-04" db="EMBL/GenBank/DDBJ databases">
        <authorList>
            <consortium name="DOE Joint Genome Institute"/>
            <person name="Kuo A."/>
            <person name="Zuccaro A."/>
            <person name="Kohler A."/>
            <person name="Nagy L.G."/>
            <person name="Floudas D."/>
            <person name="Copeland A."/>
            <person name="Barry K.W."/>
            <person name="Cichocki N."/>
            <person name="Veneault-Fourrey C."/>
            <person name="LaButti K."/>
            <person name="Lindquist E.A."/>
            <person name="Lipzen A."/>
            <person name="Lundell T."/>
            <person name="Morin E."/>
            <person name="Murat C."/>
            <person name="Sun H."/>
            <person name="Tunlid A."/>
            <person name="Henrissat B."/>
            <person name="Grigoriev I.V."/>
            <person name="Hibbett D.S."/>
            <person name="Martin F."/>
            <person name="Nordberg H.P."/>
            <person name="Cantor M.N."/>
            <person name="Hua S.X."/>
        </authorList>
    </citation>
    <scope>NUCLEOTIDE SEQUENCE [LARGE SCALE GENOMIC DNA]</scope>
    <source>
        <strain evidence="3 4">MAFF 305830</strain>
    </source>
</reference>
<dbReference type="STRING" id="933852.A0A0C2WTK9"/>
<protein>
    <recommendedName>
        <fullName evidence="5">Histone deacetylase complex subunit SAP18</fullName>
    </recommendedName>
</protein>
<accession>A0A0C2WTK9</accession>
<dbReference type="Proteomes" id="UP000054097">
    <property type="component" value="Unassembled WGS sequence"/>
</dbReference>
<proteinExistence type="inferred from homology"/>
<feature type="compositionally biased region" description="Basic and acidic residues" evidence="2">
    <location>
        <begin position="187"/>
        <end position="204"/>
    </location>
</feature>
<dbReference type="Pfam" id="PF06487">
    <property type="entry name" value="SAP18"/>
    <property type="match status" value="1"/>
</dbReference>
<organism evidence="3 4">
    <name type="scientific">Serendipita vermifera MAFF 305830</name>
    <dbReference type="NCBI Taxonomy" id="933852"/>
    <lineage>
        <taxon>Eukaryota</taxon>
        <taxon>Fungi</taxon>
        <taxon>Dikarya</taxon>
        <taxon>Basidiomycota</taxon>
        <taxon>Agaricomycotina</taxon>
        <taxon>Agaricomycetes</taxon>
        <taxon>Sebacinales</taxon>
        <taxon>Serendipitaceae</taxon>
        <taxon>Serendipita</taxon>
    </lineage>
</organism>
<feature type="non-terminal residue" evidence="3">
    <location>
        <position position="1"/>
    </location>
</feature>
<dbReference type="InterPro" id="IPR042534">
    <property type="entry name" value="SAP18_sf"/>
</dbReference>
<dbReference type="GO" id="GO:0005634">
    <property type="term" value="C:nucleus"/>
    <property type="evidence" value="ECO:0007669"/>
    <property type="project" value="TreeGrafter"/>
</dbReference>
<feature type="compositionally biased region" description="Gly residues" evidence="2">
    <location>
        <begin position="290"/>
        <end position="308"/>
    </location>
</feature>
<feature type="compositionally biased region" description="Gly residues" evidence="2">
    <location>
        <begin position="246"/>
        <end position="257"/>
    </location>
</feature>
<feature type="compositionally biased region" description="Basic residues" evidence="2">
    <location>
        <begin position="372"/>
        <end position="387"/>
    </location>
</feature>
<dbReference type="AlphaFoldDB" id="A0A0C2WTK9"/>
<evidence type="ECO:0000313" key="4">
    <source>
        <dbReference type="Proteomes" id="UP000054097"/>
    </source>
</evidence>
<feature type="compositionally biased region" description="Gly residues" evidence="2">
    <location>
        <begin position="331"/>
        <end position="342"/>
    </location>
</feature>
<dbReference type="PANTHER" id="PTHR13082">
    <property type="entry name" value="SAP18"/>
    <property type="match status" value="1"/>
</dbReference>
<dbReference type="EMBL" id="KN824288">
    <property type="protein sequence ID" value="KIM29498.1"/>
    <property type="molecule type" value="Genomic_DNA"/>
</dbReference>
<reference evidence="4" key="2">
    <citation type="submission" date="2015-01" db="EMBL/GenBank/DDBJ databases">
        <title>Evolutionary Origins and Diversification of the Mycorrhizal Mutualists.</title>
        <authorList>
            <consortium name="DOE Joint Genome Institute"/>
            <consortium name="Mycorrhizal Genomics Consortium"/>
            <person name="Kohler A."/>
            <person name="Kuo A."/>
            <person name="Nagy L.G."/>
            <person name="Floudas D."/>
            <person name="Copeland A."/>
            <person name="Barry K.W."/>
            <person name="Cichocki N."/>
            <person name="Veneault-Fourrey C."/>
            <person name="LaButti K."/>
            <person name="Lindquist E.A."/>
            <person name="Lipzen A."/>
            <person name="Lundell T."/>
            <person name="Morin E."/>
            <person name="Murat C."/>
            <person name="Riley R."/>
            <person name="Ohm R."/>
            <person name="Sun H."/>
            <person name="Tunlid A."/>
            <person name="Henrissat B."/>
            <person name="Grigoriev I.V."/>
            <person name="Hibbett D.S."/>
            <person name="Martin F."/>
        </authorList>
    </citation>
    <scope>NUCLEOTIDE SEQUENCE [LARGE SCALE GENOMIC DNA]</scope>
    <source>
        <strain evidence="4">MAFF 305830</strain>
    </source>
</reference>
<dbReference type="Gene3D" id="3.10.20.550">
    <property type="entry name" value="ASAP complex, SAP18 subunit"/>
    <property type="match status" value="1"/>
</dbReference>
<feature type="compositionally biased region" description="Polar residues" evidence="2">
    <location>
        <begin position="269"/>
        <end position="280"/>
    </location>
</feature>
<gene>
    <name evidence="3" type="ORF">M408DRAFT_328750</name>
</gene>
<name>A0A0C2WTK9_SERVB</name>
<sequence length="387" mass="41211">MTSVESKRVDRAKVSPFLIRVFVKQYPGHRTSQFDGPDFPSQDEFQVYTWMDSTLQELLLTLRAITSQAPGPNGTGPANSTSAELHHPSAKYTFRSVYPDPATGGRFQSKELGDVYARDLSDSSIFDQPFPPSEDPTEVEMKPDDNTVDSSEKPRGGDPDGLKPDDNDRMDIADTGAGNEDDNNPENGRDTGKHAVGREARTLADLRFRKGDYLAIAVRFPKTPATPGLPPVSTAGGPGNLNIRGSAGGPAGGGGFGARDSGPARQIPWVTSPTTPTAGTNPRDARKGPGWRGGAPAGPSRGGFGGRDGPGDRRAIPPPRDNGYGDRRGGGPRGGGRGGPPRGGRRSRSGSQSPRRRSRSRDLSMGPARSKSLSRSRSRSPPRRHLN</sequence>
<keyword evidence="4" id="KW-1185">Reference proteome</keyword>
<dbReference type="PANTHER" id="PTHR13082:SF0">
    <property type="entry name" value="HISTONE DEACETYLASE COMPLEX SUBUNIT SAP18"/>
    <property type="match status" value="1"/>
</dbReference>
<dbReference type="OrthoDB" id="440566at2759"/>
<evidence type="ECO:0008006" key="5">
    <source>
        <dbReference type="Google" id="ProtNLM"/>
    </source>
</evidence>
<feature type="compositionally biased region" description="Basic and acidic residues" evidence="2">
    <location>
        <begin position="139"/>
        <end position="172"/>
    </location>
</feature>
<evidence type="ECO:0000256" key="1">
    <source>
        <dbReference type="ARBA" id="ARBA00009143"/>
    </source>
</evidence>
<feature type="compositionally biased region" description="Basic residues" evidence="2">
    <location>
        <begin position="343"/>
        <end position="359"/>
    </location>
</feature>
<comment type="similarity">
    <text evidence="1">Belongs to the SAP18 family.</text>
</comment>
<evidence type="ECO:0000313" key="3">
    <source>
        <dbReference type="EMBL" id="KIM29498.1"/>
    </source>
</evidence>
<feature type="region of interest" description="Disordered" evidence="2">
    <location>
        <begin position="122"/>
        <end position="204"/>
    </location>
</feature>